<keyword evidence="3" id="KW-1185">Reference proteome</keyword>
<evidence type="ECO:0000313" key="2">
    <source>
        <dbReference type="EMBL" id="KAL1612798.1"/>
    </source>
</evidence>
<organism evidence="2 3">
    <name type="scientific">Paraconiothyrium brasiliense</name>
    <dbReference type="NCBI Taxonomy" id="300254"/>
    <lineage>
        <taxon>Eukaryota</taxon>
        <taxon>Fungi</taxon>
        <taxon>Dikarya</taxon>
        <taxon>Ascomycota</taxon>
        <taxon>Pezizomycotina</taxon>
        <taxon>Dothideomycetes</taxon>
        <taxon>Pleosporomycetidae</taxon>
        <taxon>Pleosporales</taxon>
        <taxon>Massarineae</taxon>
        <taxon>Didymosphaeriaceae</taxon>
        <taxon>Paraconiothyrium</taxon>
    </lineage>
</organism>
<dbReference type="EMBL" id="JAKJXO020000001">
    <property type="protein sequence ID" value="KAL1612798.1"/>
    <property type="molecule type" value="Genomic_DNA"/>
</dbReference>
<reference evidence="2 3" key="1">
    <citation type="submission" date="2024-02" db="EMBL/GenBank/DDBJ databases">
        <title>De novo assembly and annotation of 12 fungi associated with fruit tree decline syndrome in Ontario, Canada.</title>
        <authorList>
            <person name="Sulman M."/>
            <person name="Ellouze W."/>
            <person name="Ilyukhin E."/>
        </authorList>
    </citation>
    <scope>NUCLEOTIDE SEQUENCE [LARGE SCALE GENOMIC DNA]</scope>
    <source>
        <strain evidence="2 3">M42-189</strain>
    </source>
</reference>
<protein>
    <recommendedName>
        <fullName evidence="4">C2H2-type domain-containing protein</fullName>
    </recommendedName>
</protein>
<feature type="region of interest" description="Disordered" evidence="1">
    <location>
        <begin position="1"/>
        <end position="31"/>
    </location>
</feature>
<accession>A0ABR3S8H3</accession>
<evidence type="ECO:0008006" key="4">
    <source>
        <dbReference type="Google" id="ProtNLM"/>
    </source>
</evidence>
<dbReference type="Proteomes" id="UP001521785">
    <property type="component" value="Unassembled WGS sequence"/>
</dbReference>
<feature type="region of interest" description="Disordered" evidence="1">
    <location>
        <begin position="57"/>
        <end position="101"/>
    </location>
</feature>
<comment type="caution">
    <text evidence="2">The sequence shown here is derived from an EMBL/GenBank/DDBJ whole genome shotgun (WGS) entry which is preliminary data.</text>
</comment>
<feature type="compositionally biased region" description="Polar residues" evidence="1">
    <location>
        <begin position="57"/>
        <end position="71"/>
    </location>
</feature>
<evidence type="ECO:0000256" key="1">
    <source>
        <dbReference type="SAM" id="MobiDB-lite"/>
    </source>
</evidence>
<evidence type="ECO:0000313" key="3">
    <source>
        <dbReference type="Proteomes" id="UP001521785"/>
    </source>
</evidence>
<sequence>MNELQQLHQWLTPGGGPSDPEEPGSFMHLYDTAPATNPPAWNACIDPQYLFAQTASSGLVQESPTRSSRNTKVIAERTPGATSPERVPPSATEVETNLPNLQGPYKSDTLTGDIHVKKGDKTCHYCGKCFVGGAAAVRKVGAPTHTGIQVDQTSI</sequence>
<proteinExistence type="predicted"/>
<name>A0ABR3S8H3_9PLEO</name>
<gene>
    <name evidence="2" type="ORF">SLS60_001027</name>
</gene>